<accession>A0ABM1Q7X8</accession>
<organism evidence="2 3">
    <name type="scientific">Camelina sativa</name>
    <name type="common">False flax</name>
    <name type="synonym">Myagrum sativum</name>
    <dbReference type="NCBI Taxonomy" id="90675"/>
    <lineage>
        <taxon>Eukaryota</taxon>
        <taxon>Viridiplantae</taxon>
        <taxon>Streptophyta</taxon>
        <taxon>Embryophyta</taxon>
        <taxon>Tracheophyta</taxon>
        <taxon>Spermatophyta</taxon>
        <taxon>Magnoliopsida</taxon>
        <taxon>eudicotyledons</taxon>
        <taxon>Gunneridae</taxon>
        <taxon>Pentapetalae</taxon>
        <taxon>rosids</taxon>
        <taxon>malvids</taxon>
        <taxon>Brassicales</taxon>
        <taxon>Brassicaceae</taxon>
        <taxon>Camelineae</taxon>
        <taxon>Camelina</taxon>
    </lineage>
</organism>
<reference evidence="3" key="2">
    <citation type="submission" date="2025-08" db="UniProtKB">
        <authorList>
            <consortium name="RefSeq"/>
        </authorList>
    </citation>
    <scope>IDENTIFICATION</scope>
    <source>
        <tissue evidence="3">Leaf</tissue>
    </source>
</reference>
<dbReference type="RefSeq" id="XP_019082866.1">
    <property type="nucleotide sequence ID" value="XM_019227321.1"/>
</dbReference>
<keyword evidence="2" id="KW-1185">Reference proteome</keyword>
<sequence>MGIDEENKEAMMMITSKLQHVLAAKSRRLQFMSSPLVKNHVSPSSSHLSSSSPNTDDSFSRASVPFSWEEEPGKPKHRILHPSYSKCLDLPPRMLLPGDFAKMHLTEKHRRRLAGWKRWFRLKKERDGEGHVAGKSRFVYQSDDEDEDDMKTYTRTTGGLDCFSYVTSCYFWEVPWKNNKLQKYCF</sequence>
<dbReference type="PANTHER" id="PTHR34371">
    <property type="entry name" value="OS01G0551000 PROTEIN"/>
    <property type="match status" value="1"/>
</dbReference>
<feature type="compositionally biased region" description="Low complexity" evidence="1">
    <location>
        <begin position="42"/>
        <end position="57"/>
    </location>
</feature>
<proteinExistence type="predicted"/>
<feature type="region of interest" description="Disordered" evidence="1">
    <location>
        <begin position="40"/>
        <end position="76"/>
    </location>
</feature>
<reference evidence="2" key="1">
    <citation type="journal article" date="2014" name="Nat. Commun.">
        <title>The emerging biofuel crop Camelina sativa retains a highly undifferentiated hexaploid genome structure.</title>
        <authorList>
            <person name="Kagale S."/>
            <person name="Koh C."/>
            <person name="Nixon J."/>
            <person name="Bollina V."/>
            <person name="Clarke W.E."/>
            <person name="Tuteja R."/>
            <person name="Spillane C."/>
            <person name="Robinson S.J."/>
            <person name="Links M.G."/>
            <person name="Clarke C."/>
            <person name="Higgins E.E."/>
            <person name="Huebert T."/>
            <person name="Sharpe A.G."/>
            <person name="Parkin I.A."/>
        </authorList>
    </citation>
    <scope>NUCLEOTIDE SEQUENCE [LARGE SCALE GENOMIC DNA]</scope>
    <source>
        <strain evidence="2">cv. DH55</strain>
    </source>
</reference>
<dbReference type="InterPro" id="IPR007789">
    <property type="entry name" value="DUF688"/>
</dbReference>
<evidence type="ECO:0000256" key="1">
    <source>
        <dbReference type="SAM" id="MobiDB-lite"/>
    </source>
</evidence>
<name>A0ABM1Q7X8_CAMSA</name>
<dbReference type="Proteomes" id="UP000694864">
    <property type="component" value="Chromosome 7"/>
</dbReference>
<gene>
    <name evidence="3" type="primary">LOC104699698</name>
</gene>
<evidence type="ECO:0000313" key="2">
    <source>
        <dbReference type="Proteomes" id="UP000694864"/>
    </source>
</evidence>
<dbReference type="GeneID" id="104699698"/>
<dbReference type="PANTHER" id="PTHR34371:SF11">
    <property type="entry name" value="RESPONSE FACTOR, PUTATIVE (DUF688)-RELATED"/>
    <property type="match status" value="1"/>
</dbReference>
<evidence type="ECO:0000313" key="3">
    <source>
        <dbReference type="RefSeq" id="XP_019082866.1"/>
    </source>
</evidence>
<protein>
    <submittedName>
        <fullName evidence="3">Uncharacterized protein LOC104699698</fullName>
    </submittedName>
</protein>
<dbReference type="Pfam" id="PF05097">
    <property type="entry name" value="DUF688"/>
    <property type="match status" value="1"/>
</dbReference>